<dbReference type="STRING" id="861299.J421_2232"/>
<evidence type="ECO:0000259" key="2">
    <source>
        <dbReference type="Pfam" id="PF01408"/>
    </source>
</evidence>
<dbReference type="SUPFAM" id="SSF51735">
    <property type="entry name" value="NAD(P)-binding Rossmann-fold domains"/>
    <property type="match status" value="1"/>
</dbReference>
<keyword evidence="1" id="KW-0560">Oxidoreductase</keyword>
<dbReference type="SUPFAM" id="SSF55347">
    <property type="entry name" value="Glyceraldehyde-3-phosphate dehydrogenase-like, C-terminal domain"/>
    <property type="match status" value="1"/>
</dbReference>
<dbReference type="InterPro" id="IPR006311">
    <property type="entry name" value="TAT_signal"/>
</dbReference>
<dbReference type="PROSITE" id="PS51318">
    <property type="entry name" value="TAT"/>
    <property type="match status" value="1"/>
</dbReference>
<dbReference type="AlphaFoldDB" id="W0RFB3"/>
<dbReference type="Gene3D" id="3.30.360.10">
    <property type="entry name" value="Dihydrodipicolinate Reductase, domain 2"/>
    <property type="match status" value="1"/>
</dbReference>
<reference evidence="4 5" key="1">
    <citation type="journal article" date="2014" name="Genome Announc.">
        <title>Genome Sequence and Methylome of Soil Bacterium Gemmatirosa kalamazoonensis KBS708T, a Member of the Rarely Cultivated Gemmatimonadetes Phylum.</title>
        <authorList>
            <person name="Debruyn J.M."/>
            <person name="Radosevich M."/>
            <person name="Wommack K.E."/>
            <person name="Polson S.W."/>
            <person name="Hauser L.J."/>
            <person name="Fawaz M.N."/>
            <person name="Korlach J."/>
            <person name="Tsai Y.C."/>
        </authorList>
    </citation>
    <scope>NUCLEOTIDE SEQUENCE [LARGE SCALE GENOMIC DNA]</scope>
    <source>
        <strain evidence="4 5">KBS708</strain>
    </source>
</reference>
<evidence type="ECO:0000313" key="4">
    <source>
        <dbReference type="EMBL" id="AHG89769.1"/>
    </source>
</evidence>
<dbReference type="GO" id="GO:0016491">
    <property type="term" value="F:oxidoreductase activity"/>
    <property type="evidence" value="ECO:0007669"/>
    <property type="project" value="UniProtKB-KW"/>
</dbReference>
<dbReference type="Gene3D" id="3.40.50.720">
    <property type="entry name" value="NAD(P)-binding Rossmann-like Domain"/>
    <property type="match status" value="1"/>
</dbReference>
<evidence type="ECO:0000256" key="1">
    <source>
        <dbReference type="ARBA" id="ARBA00023002"/>
    </source>
</evidence>
<dbReference type="PANTHER" id="PTHR43818">
    <property type="entry name" value="BCDNA.GH03377"/>
    <property type="match status" value="1"/>
</dbReference>
<evidence type="ECO:0000313" key="5">
    <source>
        <dbReference type="Proteomes" id="UP000019151"/>
    </source>
</evidence>
<dbReference type="GO" id="GO:0000166">
    <property type="term" value="F:nucleotide binding"/>
    <property type="evidence" value="ECO:0007669"/>
    <property type="project" value="InterPro"/>
</dbReference>
<dbReference type="EMBL" id="CP007128">
    <property type="protein sequence ID" value="AHG89769.1"/>
    <property type="molecule type" value="Genomic_DNA"/>
</dbReference>
<dbReference type="eggNOG" id="COG0673">
    <property type="taxonomic scope" value="Bacteria"/>
</dbReference>
<organism evidence="4 5">
    <name type="scientific">Gemmatirosa kalamazoonensis</name>
    <dbReference type="NCBI Taxonomy" id="861299"/>
    <lineage>
        <taxon>Bacteria</taxon>
        <taxon>Pseudomonadati</taxon>
        <taxon>Gemmatimonadota</taxon>
        <taxon>Gemmatimonadia</taxon>
        <taxon>Gemmatimonadales</taxon>
        <taxon>Gemmatimonadaceae</taxon>
        <taxon>Gemmatirosa</taxon>
    </lineage>
</organism>
<accession>W0RFB3</accession>
<dbReference type="RefSeq" id="WP_025411255.1">
    <property type="nucleotide sequence ID" value="NZ_CP007128.1"/>
</dbReference>
<dbReference type="InterPro" id="IPR055170">
    <property type="entry name" value="GFO_IDH_MocA-like_dom"/>
</dbReference>
<dbReference type="Proteomes" id="UP000019151">
    <property type="component" value="Chromosome"/>
</dbReference>
<dbReference type="InParanoid" id="W0RFB3"/>
<evidence type="ECO:0000259" key="3">
    <source>
        <dbReference type="Pfam" id="PF22725"/>
    </source>
</evidence>
<dbReference type="InterPro" id="IPR050463">
    <property type="entry name" value="Gfo/Idh/MocA_oxidrdct_glycsds"/>
</dbReference>
<dbReference type="Pfam" id="PF01408">
    <property type="entry name" value="GFO_IDH_MocA"/>
    <property type="match status" value="1"/>
</dbReference>
<proteinExistence type="predicted"/>
<sequence>MPHDNPLTRRAFVVGSAGALAAAAPLPAMSWARVPRANARLRLGLIGAGGRGRYVMSFFQKDPELDVVAVCDVYDANRDQAIAKAPGARPYGDYRQLLDAKDVDAVLIATPDHWHAPIAVDAMRAGKDVYVEKPLAHSAEEGRRIVRAQKETGRVVQVGLQQRSGPHYLQAKQEYIDTKRLGKIVYVRTWWHGNAARVVRPPWTTQPAGLDWKQWLGPARARPFDPKMVVNWRSYFDFGGGTITDLFTHWIDVAHWYVGEDLPAAAGAMGGIYQYADGRDAPDTVNVLLDYPGGWSASFAASLAPGATGAGVELLGTEGTLYIDRGRFVYTPTQKDAPPVTVPWPGDQTEQHVANFLACVRSRGTPNSDVVSGYRSCLTTLLAKQSYVEKRRVAFDPARERASLSD</sequence>
<dbReference type="KEGG" id="gba:J421_2232"/>
<dbReference type="PANTHER" id="PTHR43818:SF11">
    <property type="entry name" value="BCDNA.GH03377"/>
    <property type="match status" value="1"/>
</dbReference>
<feature type="domain" description="GFO/IDH/MocA-like oxidoreductase" evidence="3">
    <location>
        <begin position="229"/>
        <end position="321"/>
    </location>
</feature>
<dbReference type="OrthoDB" id="127850at2"/>
<keyword evidence="5" id="KW-1185">Reference proteome</keyword>
<dbReference type="Pfam" id="PF22725">
    <property type="entry name" value="GFO_IDH_MocA_C3"/>
    <property type="match status" value="1"/>
</dbReference>
<gene>
    <name evidence="4" type="ORF">J421_2232</name>
</gene>
<dbReference type="InterPro" id="IPR036291">
    <property type="entry name" value="NAD(P)-bd_dom_sf"/>
</dbReference>
<feature type="domain" description="Gfo/Idh/MocA-like oxidoreductase N-terminal" evidence="2">
    <location>
        <begin position="42"/>
        <end position="159"/>
    </location>
</feature>
<dbReference type="HOGENOM" id="CLU_023194_24_0_0"/>
<protein>
    <submittedName>
        <fullName evidence="4">Oxidoreductase domain protein</fullName>
    </submittedName>
</protein>
<name>W0RFB3_9BACT</name>
<dbReference type="InterPro" id="IPR000683">
    <property type="entry name" value="Gfo/Idh/MocA-like_OxRdtase_N"/>
</dbReference>